<dbReference type="PANTHER" id="PTHR10480">
    <property type="entry name" value="PROTEIN UNC-13 HOMOLOG"/>
    <property type="match status" value="1"/>
</dbReference>
<dbReference type="GO" id="GO:0042734">
    <property type="term" value="C:presynaptic membrane"/>
    <property type="evidence" value="ECO:0007669"/>
    <property type="project" value="UniProtKB-SubCell"/>
</dbReference>
<evidence type="ECO:0000256" key="17">
    <source>
        <dbReference type="ARBA" id="ARBA00060476"/>
    </source>
</evidence>
<evidence type="ECO:0000259" key="26">
    <source>
        <dbReference type="PROSITE" id="PS51259"/>
    </source>
</evidence>
<dbReference type="PROSITE" id="PS51258">
    <property type="entry name" value="MHD1"/>
    <property type="match status" value="1"/>
</dbReference>
<dbReference type="GO" id="GO:0035249">
    <property type="term" value="P:synaptic transmission, glutamatergic"/>
    <property type="evidence" value="ECO:0007669"/>
    <property type="project" value="TreeGrafter"/>
</dbReference>
<dbReference type="OrthoDB" id="5831756at2759"/>
<feature type="domain" description="MHD2" evidence="26">
    <location>
        <begin position="1889"/>
        <end position="2031"/>
    </location>
</feature>
<evidence type="ECO:0000256" key="7">
    <source>
        <dbReference type="ARBA" id="ARBA00022723"/>
    </source>
</evidence>
<feature type="region of interest" description="Disordered" evidence="22">
    <location>
        <begin position="127"/>
        <end position="172"/>
    </location>
</feature>
<dbReference type="GO" id="GO:0098831">
    <property type="term" value="C:presynaptic active zone cytoplasmic component"/>
    <property type="evidence" value="ECO:0007669"/>
    <property type="project" value="TreeGrafter"/>
</dbReference>
<gene>
    <name evidence="28" type="primary">UNC13C</name>
</gene>
<dbReference type="SUPFAM" id="SSF57889">
    <property type="entry name" value="Cysteine-rich domain"/>
    <property type="match status" value="1"/>
</dbReference>
<dbReference type="Pfam" id="PF00130">
    <property type="entry name" value="C1_1"/>
    <property type="match status" value="1"/>
</dbReference>
<reference evidence="28" key="1">
    <citation type="submission" date="2025-08" db="UniProtKB">
        <authorList>
            <consortium name="RefSeq"/>
        </authorList>
    </citation>
    <scope>IDENTIFICATION</scope>
</reference>
<keyword evidence="6" id="KW-0597">Phosphoprotein</keyword>
<evidence type="ECO:0000256" key="9">
    <source>
        <dbReference type="ARBA" id="ARBA00022771"/>
    </source>
</evidence>
<feature type="domain" description="Phorbol-ester/DAG-type" evidence="24">
    <location>
        <begin position="1100"/>
        <end position="1150"/>
    </location>
</feature>
<dbReference type="GO" id="GO:0043195">
    <property type="term" value="C:terminal bouton"/>
    <property type="evidence" value="ECO:0007669"/>
    <property type="project" value="TreeGrafter"/>
</dbReference>
<evidence type="ECO:0000313" key="27">
    <source>
        <dbReference type="Proteomes" id="UP000694850"/>
    </source>
</evidence>
<dbReference type="Gene3D" id="3.30.70.1820">
    <property type="entry name" value="L1 transposable element, RRM domain"/>
    <property type="match status" value="1"/>
</dbReference>
<evidence type="ECO:0000259" key="23">
    <source>
        <dbReference type="PROSITE" id="PS50004"/>
    </source>
</evidence>
<evidence type="ECO:0000256" key="18">
    <source>
        <dbReference type="ARBA" id="ARBA00064773"/>
    </source>
</evidence>
<dbReference type="SMART" id="SM00239">
    <property type="entry name" value="C2"/>
    <property type="match status" value="2"/>
</dbReference>
<comment type="subunit">
    <text evidence="18">Interacts with STX1A and/or STX1B1, VAMP2 and SNAP25.</text>
</comment>
<dbReference type="FunFam" id="1.10.357.50:FF:000001">
    <property type="entry name" value="Protein unc-13 homolog B"/>
    <property type="match status" value="1"/>
</dbReference>
<dbReference type="Gene3D" id="2.60.40.150">
    <property type="entry name" value="C2 domain"/>
    <property type="match status" value="2"/>
</dbReference>
<dbReference type="PRINTS" id="PR00360">
    <property type="entry name" value="C2DOMAIN"/>
</dbReference>
<evidence type="ECO:0000313" key="28">
    <source>
        <dbReference type="RefSeq" id="XP_007933343.1"/>
    </source>
</evidence>
<dbReference type="CTD" id="440279"/>
<keyword evidence="13 21" id="KW-0175">Coiled coil</keyword>
<feature type="domain" description="C2" evidence="23">
    <location>
        <begin position="2045"/>
        <end position="2172"/>
    </location>
</feature>
<dbReference type="CDD" id="cd08395">
    <property type="entry name" value="C2C_Munc13"/>
    <property type="match status" value="1"/>
</dbReference>
<evidence type="ECO:0000256" key="13">
    <source>
        <dbReference type="ARBA" id="ARBA00023054"/>
    </source>
</evidence>
<dbReference type="PROSITE" id="PS50004">
    <property type="entry name" value="C2"/>
    <property type="match status" value="2"/>
</dbReference>
<evidence type="ECO:0000256" key="6">
    <source>
        <dbReference type="ARBA" id="ARBA00022553"/>
    </source>
</evidence>
<keyword evidence="10" id="KW-0862">Zinc</keyword>
<feature type="compositionally biased region" description="Basic and acidic residues" evidence="22">
    <location>
        <begin position="31"/>
        <end position="43"/>
    </location>
</feature>
<dbReference type="SUPFAM" id="SSF49562">
    <property type="entry name" value="C2 domain (Calcium/lipid-binding domain, CaLB)"/>
    <property type="match status" value="2"/>
</dbReference>
<evidence type="ECO:0000256" key="21">
    <source>
        <dbReference type="SAM" id="Coils"/>
    </source>
</evidence>
<keyword evidence="5" id="KW-0963">Cytoplasm</keyword>
<keyword evidence="11" id="KW-0106">Calcium</keyword>
<dbReference type="PANTHER" id="PTHR10480:SF2">
    <property type="entry name" value="PROTEIN UNC-13 HOMOLOG C"/>
    <property type="match status" value="1"/>
</dbReference>
<evidence type="ECO:0000256" key="20">
    <source>
        <dbReference type="ARBA" id="ARBA00082943"/>
    </source>
</evidence>
<dbReference type="Gene3D" id="3.30.60.20">
    <property type="match status" value="1"/>
</dbReference>
<dbReference type="InterPro" id="IPR027080">
    <property type="entry name" value="Unc-13"/>
</dbReference>
<evidence type="ECO:0000259" key="24">
    <source>
        <dbReference type="PROSITE" id="PS50081"/>
    </source>
</evidence>
<feature type="region of interest" description="Disordered" evidence="22">
    <location>
        <begin position="471"/>
        <end position="523"/>
    </location>
</feature>
<feature type="region of interest" description="Disordered" evidence="22">
    <location>
        <begin position="29"/>
        <end position="56"/>
    </location>
</feature>
<evidence type="ECO:0000256" key="5">
    <source>
        <dbReference type="ARBA" id="ARBA00022490"/>
    </source>
</evidence>
<dbReference type="RefSeq" id="XP_007933343.1">
    <property type="nucleotide sequence ID" value="XM_007935152.2"/>
</dbReference>
<proteinExistence type="inferred from homology"/>
<keyword evidence="3" id="KW-1003">Cell membrane</keyword>
<dbReference type="FunFam" id="3.30.70.1820:FF:000003">
    <property type="entry name" value="Protein unc-13 homolog C"/>
    <property type="match status" value="1"/>
</dbReference>
<keyword evidence="15" id="KW-0966">Cell projection</keyword>
<dbReference type="SMART" id="SM01145">
    <property type="entry name" value="DUF1041"/>
    <property type="match status" value="1"/>
</dbReference>
<dbReference type="FunFam" id="1.20.58.1100:FF:000001">
    <property type="entry name" value="Protein unc-13 homolog B"/>
    <property type="match status" value="1"/>
</dbReference>
<dbReference type="GeneID" id="103192218"/>
<feature type="compositionally biased region" description="Polar residues" evidence="22">
    <location>
        <begin position="134"/>
        <end position="146"/>
    </location>
</feature>
<dbReference type="PROSITE" id="PS50081">
    <property type="entry name" value="ZF_DAG_PE_2"/>
    <property type="match status" value="1"/>
</dbReference>
<evidence type="ECO:0000256" key="2">
    <source>
        <dbReference type="ARBA" id="ARBA00005823"/>
    </source>
</evidence>
<comment type="similarity">
    <text evidence="2">Belongs to the unc-13 family.</text>
</comment>
<dbReference type="GO" id="GO:0099525">
    <property type="term" value="P:presynaptic dense core vesicle exocytosis"/>
    <property type="evidence" value="ECO:0007669"/>
    <property type="project" value="TreeGrafter"/>
</dbReference>
<keyword evidence="4" id="KW-0268">Exocytosis</keyword>
<dbReference type="InterPro" id="IPR035892">
    <property type="entry name" value="C2_domain_sf"/>
</dbReference>
<evidence type="ECO:0000256" key="4">
    <source>
        <dbReference type="ARBA" id="ARBA00022483"/>
    </source>
</evidence>
<dbReference type="GO" id="GO:0005543">
    <property type="term" value="F:phospholipid binding"/>
    <property type="evidence" value="ECO:0007669"/>
    <property type="project" value="InterPro"/>
</dbReference>
<dbReference type="GO" id="GO:0030672">
    <property type="term" value="C:synaptic vesicle membrane"/>
    <property type="evidence" value="ECO:0007669"/>
    <property type="project" value="TreeGrafter"/>
</dbReference>
<feature type="compositionally biased region" description="Polar residues" evidence="22">
    <location>
        <begin position="510"/>
        <end position="523"/>
    </location>
</feature>
<keyword evidence="27" id="KW-1185">Reference proteome</keyword>
<evidence type="ECO:0000256" key="16">
    <source>
        <dbReference type="ARBA" id="ARBA00053265"/>
    </source>
</evidence>
<comment type="subcellular location">
    <subcellularLocation>
        <location evidence="1">Cytoplasm</location>
    </subcellularLocation>
    <subcellularLocation>
        <location evidence="17">Presynaptic cell membrane</location>
        <topology evidence="17">Peripheral membrane protein</topology>
    </subcellularLocation>
</comment>
<feature type="domain" description="MHD1" evidence="25">
    <location>
        <begin position="1640"/>
        <end position="1783"/>
    </location>
</feature>
<dbReference type="Proteomes" id="UP000694850">
    <property type="component" value="Unplaced"/>
</dbReference>
<feature type="compositionally biased region" description="Polar residues" evidence="22">
    <location>
        <begin position="593"/>
        <end position="603"/>
    </location>
</feature>
<evidence type="ECO:0000256" key="15">
    <source>
        <dbReference type="ARBA" id="ARBA00023273"/>
    </source>
</evidence>
<evidence type="ECO:0000256" key="8">
    <source>
        <dbReference type="ARBA" id="ARBA00022737"/>
    </source>
</evidence>
<dbReference type="PROSITE" id="PS00479">
    <property type="entry name" value="ZF_DAG_PE_1"/>
    <property type="match status" value="1"/>
</dbReference>
<feature type="domain" description="C2" evidence="23">
    <location>
        <begin position="1206"/>
        <end position="1330"/>
    </location>
</feature>
<dbReference type="InterPro" id="IPR014772">
    <property type="entry name" value="Munc13_dom-2"/>
</dbReference>
<evidence type="ECO:0000256" key="22">
    <source>
        <dbReference type="SAM" id="MobiDB-lite"/>
    </source>
</evidence>
<dbReference type="PROSITE" id="PS51259">
    <property type="entry name" value="MHD2"/>
    <property type="match status" value="1"/>
</dbReference>
<evidence type="ECO:0000256" key="12">
    <source>
        <dbReference type="ARBA" id="ARBA00023018"/>
    </source>
</evidence>
<dbReference type="InterPro" id="IPR037302">
    <property type="entry name" value="Unc-13_C2B"/>
</dbReference>
<evidence type="ECO:0000256" key="19">
    <source>
        <dbReference type="ARBA" id="ARBA00071103"/>
    </source>
</evidence>
<dbReference type="GO" id="GO:0016082">
    <property type="term" value="P:synaptic vesicle priming"/>
    <property type="evidence" value="ECO:0007669"/>
    <property type="project" value="TreeGrafter"/>
</dbReference>
<dbReference type="GO" id="GO:0017075">
    <property type="term" value="F:syntaxin-1 binding"/>
    <property type="evidence" value="ECO:0007669"/>
    <property type="project" value="TreeGrafter"/>
</dbReference>
<sequence>MVANYFKSLILPYIHKLCKGMFTKKLGNTTKKKENRQQKKDQHFPSADQTKPPKFSNTLKSTVKKIAKCSSARNLSIEEDEANREFSLSPTFSYRVAIANGLPKNINVTNNDNEDLFQERSSIESSYSESLNEIRSSTENQAQSTHMMPVRRTRKSSSSLAPSEGSSDGERTLHSLKLGALRKLRKWKKSQECVSSDLELSTVKKTWGIRSKSLDRTARNPKANALEPGFSSSGCISQTHDVMEMIFKELQGISQIETELSELRGHVNALKHSIDEISSSVEVVQSEIEQLRTGFVQSRRETRDIHDYIKHLGHMGSKASLRFLNVPEERFEYIESVVYQILIDKMGFSDAPNAIKIEFAQRIGQQRDCPNAKPRPILVYFETPQQRDFVLKKSYKLKGTGIGISTDILTYDIRERKERGIPSSQTYESMDIKLSTPEPQIKKNSWHSPNDSDRELESDLNRNTYAVLSKSEFQTKASTSKSSSKSHNARSKNKTANGNKIKNKSDYDKISSQLPQSDNLEKQPTTYHADATPLWHSQSDFFTAKLSRSESDFSKLCQSYSEDFSENQFFTRTNGSSLLSSSDRELWQRKQEGTPNLYDSPQDQRSDGGIQGIQGQNEIENTETVDSGMSNGMLCASADRSHYSDSQLSLHEDLSPWKEWNQVEQGADLGLDSSTQEAYDYDTNSLSDQQLDVYNKDVNDLGKCHSDLQDDSESYDLTQDDNSSPCPGLDNETQGQWVGPYVCYQGTNSNELYQNQNQLSMMYRSQSELQSDDSEDAPPKSWHSRLSIDLSDKTFSFPKFGSTLQRAKSALEMVWNKSTQSLSGYEDSGSSLMGRFRTLSQSTANESSTTLDSDVYTEPYYYKAEDEEDYSVPVADNETDYVEVMEQVLAKLENRTSITERDEQMQEYDLPSYETPYETPQDEGYDGQVDDIVSEGGLEPLNETSVEMEIREDENQNIPEPPMEITKPKRIRPSFKEAALKAYKKQMAELEEKILAGDSSSVDEKARIVSGNDLDTSKFSALQSFGGAGRGLYGIDSMPDLRKKKTLPIVRDVAMTLAARKSGLSLAMVIRTSLNNEELKMHVFKKTLQALIYPMSSTTPHNFEVWTATAPTYCYECEGLLWGIARQGMKCLECGVKCHEKCQDLLNADCLQRAAEKSSKHGAEDKTQTIITAMKERMKIREKNRPEVFEVIQEMFHISKEDFVQYTKAAKQSVLDGTSKWSAKITITVVSAQGLQAKDKTGSSDPYVTVQVGKNKRRTKTIFGNLNPVWDEKFYFECHNSTDRIKVRVWDEDDDIKSRVKQHFKKESDDFLGQTIVEVRTLSGEMDVWYNLEKRTDKSAVSGAIRLKINVEIKGEEKVAPYHIQYTCLHENLFHYLTEVKSNGVVKIPEVKGDEAWKVFFDDASQEIVDEFAMRYGIESIYQAMTHFSCLSSKYMCPGVPAVMSTLLANINAFYAHTTVSTNVQVSASDRFAATNFGREKFIKLLDQLHNSLRIDLSKYRENFPASSAERLQDLKSTVDLLTSITFFRMKVLELQSPPKASMVVKDCVRACLDSTYKYIFDNCHELYFQLIDPSKKQDIPREDQGPTIKNLDFWPQLITLMVTIIDEDKTAYTPVLNQFPQELNMGKVSAEIMWTLFAQDMKYALEEHEKQRLCKSTDYMNLHFKVKWFYNEYVRELPAFKDAVPEYSLWFEPFVMQWLDENEDVSMEFLHGALGRDKKDGFQQTSDHALFSCSVVDVFAQLNQSFEIIKKLECPNPEALSHLMRRFAKTINKVLLQYAAIVSSDFSSHCDKENVPCILMNNIQQLRVQLEKMFESMGGKELDPEASTILKDLQVKLSGVLDELSVTYGESFRPIIEECIKQMSFELNQMRANGNTTSNKNSATIDAEIVLRPLMDFLDKTLSLSAKICEKTVLKRVLKELWKVVLNKIEKQIVLPPLTDQTGPQMIFIAAKDLGQLSKLKEHMIRDDAKGLTPRQCAIMEVVLATIKQYFHAGGNGLKKNFLEKSQDLQSLRYALSLYTQTTDALIKKFIDTQTSQSRASKDAVGQISVHVDITTVPGTGEQKVTVKVIAINDLNWQTTAMFRPFVEVCMLGPNLGDKKRKQGTKTKSNTWSPKYNETFQFIVSNENRPGAYELHLSVKDYCFAREDRVIGMTVIQLQNIAEKGSYGAWYPLLKNVCMDETGLTILRILSQRTNDDVAKEFVRLKSETRSTEESA</sequence>
<dbReference type="Pfam" id="PF00168">
    <property type="entry name" value="C2"/>
    <property type="match status" value="2"/>
</dbReference>
<feature type="region of interest" description="Disordered" evidence="22">
    <location>
        <begin position="764"/>
        <end position="783"/>
    </location>
</feature>
<dbReference type="InterPro" id="IPR010439">
    <property type="entry name" value="MUN_dom"/>
</dbReference>
<dbReference type="GO" id="GO:0061789">
    <property type="term" value="P:dense core granule priming"/>
    <property type="evidence" value="ECO:0007669"/>
    <property type="project" value="TreeGrafter"/>
</dbReference>
<dbReference type="SMART" id="SM00109">
    <property type="entry name" value="C1"/>
    <property type="match status" value="1"/>
</dbReference>
<feature type="compositionally biased region" description="Low complexity" evidence="22">
    <location>
        <begin position="156"/>
        <end position="166"/>
    </location>
</feature>
<evidence type="ECO:0000259" key="25">
    <source>
        <dbReference type="PROSITE" id="PS51258"/>
    </source>
</evidence>
<protein>
    <recommendedName>
        <fullName evidence="19">Protein unc-13 homolog C</fullName>
    </recommendedName>
    <alternativeName>
        <fullName evidence="20">Munc13-3</fullName>
    </alternativeName>
</protein>
<keyword evidence="7" id="KW-0479">Metal-binding</keyword>
<evidence type="ECO:0000256" key="1">
    <source>
        <dbReference type="ARBA" id="ARBA00004496"/>
    </source>
</evidence>
<keyword evidence="12" id="KW-0770">Synapse</keyword>
<dbReference type="GO" id="GO:0008270">
    <property type="term" value="F:zinc ion binding"/>
    <property type="evidence" value="ECO:0007669"/>
    <property type="project" value="UniProtKB-KW"/>
</dbReference>
<dbReference type="GO" id="GO:0005509">
    <property type="term" value="F:calcium ion binding"/>
    <property type="evidence" value="ECO:0007669"/>
    <property type="project" value="InterPro"/>
</dbReference>
<dbReference type="InterPro" id="IPR046349">
    <property type="entry name" value="C1-like_sf"/>
</dbReference>
<dbReference type="Pfam" id="PF06292">
    <property type="entry name" value="MUN"/>
    <property type="match status" value="1"/>
</dbReference>
<comment type="function">
    <text evidence="16">May play a role in vesicle maturation during exocytosis as a target of the diacylglycerol second messenger pathway. May be involved in the regulation of synaptic transmission at parallel fiber - Purkinje cell synapses.</text>
</comment>
<keyword evidence="14" id="KW-0472">Membrane</keyword>
<dbReference type="FunFam" id="3.30.60.20:FF:000001">
    <property type="entry name" value="Protein unc-13 homolog B"/>
    <property type="match status" value="1"/>
</dbReference>
<dbReference type="FunFam" id="2.60.40.150:FF:000014">
    <property type="entry name" value="protein unc-13 homolog B"/>
    <property type="match status" value="1"/>
</dbReference>
<feature type="coiled-coil region" evidence="21">
    <location>
        <begin position="875"/>
        <end position="902"/>
    </location>
</feature>
<dbReference type="Gene3D" id="1.20.58.1100">
    <property type="match status" value="1"/>
</dbReference>
<dbReference type="InterPro" id="IPR002219">
    <property type="entry name" value="PKC_DAG/PE"/>
</dbReference>
<dbReference type="GO" id="GO:0019992">
    <property type="term" value="F:diacylglycerol binding"/>
    <property type="evidence" value="ECO:0007669"/>
    <property type="project" value="InterPro"/>
</dbReference>
<dbReference type="CDD" id="cd20859">
    <property type="entry name" value="C1_Munc13-2-like"/>
    <property type="match status" value="1"/>
</dbReference>
<dbReference type="Gene3D" id="1.10.357.50">
    <property type="match status" value="1"/>
</dbReference>
<feature type="region of interest" description="Disordered" evidence="22">
    <location>
        <begin position="706"/>
        <end position="732"/>
    </location>
</feature>
<name>A0A8B6ZCF3_ORYAF</name>
<feature type="region of interest" description="Disordered" evidence="22">
    <location>
        <begin position="420"/>
        <end position="457"/>
    </location>
</feature>
<feature type="region of interest" description="Disordered" evidence="22">
    <location>
        <begin position="593"/>
        <end position="612"/>
    </location>
</feature>
<dbReference type="GO" id="GO:0016081">
    <property type="term" value="P:synaptic vesicle docking"/>
    <property type="evidence" value="ECO:0007669"/>
    <property type="project" value="TreeGrafter"/>
</dbReference>
<keyword evidence="8" id="KW-0677">Repeat</keyword>
<organism evidence="27 28">
    <name type="scientific">Orycteropus afer afer</name>
    <dbReference type="NCBI Taxonomy" id="1230840"/>
    <lineage>
        <taxon>Eukaryota</taxon>
        <taxon>Metazoa</taxon>
        <taxon>Chordata</taxon>
        <taxon>Craniata</taxon>
        <taxon>Vertebrata</taxon>
        <taxon>Euteleostomi</taxon>
        <taxon>Mammalia</taxon>
        <taxon>Eutheria</taxon>
        <taxon>Afrotheria</taxon>
        <taxon>Tubulidentata</taxon>
        <taxon>Orycteropodidae</taxon>
        <taxon>Orycteropus</taxon>
    </lineage>
</organism>
<evidence type="ECO:0000256" key="11">
    <source>
        <dbReference type="ARBA" id="ARBA00022837"/>
    </source>
</evidence>
<dbReference type="GO" id="GO:0005516">
    <property type="term" value="F:calmodulin binding"/>
    <property type="evidence" value="ECO:0007669"/>
    <property type="project" value="TreeGrafter"/>
</dbReference>
<feature type="compositionally biased region" description="Polar residues" evidence="22">
    <location>
        <begin position="715"/>
        <end position="732"/>
    </location>
</feature>
<evidence type="ECO:0000256" key="10">
    <source>
        <dbReference type="ARBA" id="ARBA00022833"/>
    </source>
</evidence>
<feature type="compositionally biased region" description="Low complexity" evidence="22">
    <location>
        <begin position="475"/>
        <end position="486"/>
    </location>
</feature>
<dbReference type="CDD" id="cd04027">
    <property type="entry name" value="C2B_Munc13"/>
    <property type="match status" value="1"/>
</dbReference>
<dbReference type="InterPro" id="IPR014770">
    <property type="entry name" value="Munc13_1"/>
</dbReference>
<dbReference type="FunFam" id="2.60.40.150:FF:000002">
    <property type="entry name" value="Protein unc-13 homolog B"/>
    <property type="match status" value="1"/>
</dbReference>
<evidence type="ECO:0000256" key="3">
    <source>
        <dbReference type="ARBA" id="ARBA00022475"/>
    </source>
</evidence>
<accession>A0A8B6ZCF3</accession>
<dbReference type="GO" id="GO:0031594">
    <property type="term" value="C:neuromuscular junction"/>
    <property type="evidence" value="ECO:0007669"/>
    <property type="project" value="TreeGrafter"/>
</dbReference>
<keyword evidence="9" id="KW-0863">Zinc-finger</keyword>
<evidence type="ECO:0000256" key="14">
    <source>
        <dbReference type="ARBA" id="ARBA00023136"/>
    </source>
</evidence>
<dbReference type="InterPro" id="IPR000008">
    <property type="entry name" value="C2_dom"/>
</dbReference>